<sequence length="346" mass="38366">MADSAEYPKGLADFTLKDVFSPGCHSPKEELGKSPKKKLGKFQYGIRKDHKGRSVMIRYRDSPEEVVEEDQHAIGEETVVAPMQKNMHTASPSKQVSTPCRNGSTVTHQRPAPSKGGLSPFKQRAASSRYEAMELEKKWASPRSESAYSKHRAAPSRGESICSEKLTPFKGEPSLSKCKSASIRSDSTCSQPRSASSIQSFKSESTVKPRPSSFKPRSMSSSASSGSESTFKHMSTPSKWPTTTPPSGYMPTHHWSHHTRSCTSTSAYQSTTQTASSGRPRFTLSEVQDITEDAMFSLQELHTMVCLVETNPGLTWRQIAARFYDLTGRRVHADEIKVKFESLSFR</sequence>
<reference evidence="2" key="1">
    <citation type="journal article" date="2020" name="Stud. Mycol.">
        <title>101 Dothideomycetes genomes: a test case for predicting lifestyles and emergence of pathogens.</title>
        <authorList>
            <person name="Haridas S."/>
            <person name="Albert R."/>
            <person name="Binder M."/>
            <person name="Bloem J."/>
            <person name="Labutti K."/>
            <person name="Salamov A."/>
            <person name="Andreopoulos B."/>
            <person name="Baker S."/>
            <person name="Barry K."/>
            <person name="Bills G."/>
            <person name="Bluhm B."/>
            <person name="Cannon C."/>
            <person name="Castanera R."/>
            <person name="Culley D."/>
            <person name="Daum C."/>
            <person name="Ezra D."/>
            <person name="Gonzalez J."/>
            <person name="Henrissat B."/>
            <person name="Kuo A."/>
            <person name="Liang C."/>
            <person name="Lipzen A."/>
            <person name="Lutzoni F."/>
            <person name="Magnuson J."/>
            <person name="Mondo S."/>
            <person name="Nolan M."/>
            <person name="Ohm R."/>
            <person name="Pangilinan J."/>
            <person name="Park H.-J."/>
            <person name="Ramirez L."/>
            <person name="Alfaro M."/>
            <person name="Sun H."/>
            <person name="Tritt A."/>
            <person name="Yoshinaga Y."/>
            <person name="Zwiers L.-H."/>
            <person name="Turgeon B."/>
            <person name="Goodwin S."/>
            <person name="Spatafora J."/>
            <person name="Crous P."/>
            <person name="Grigoriev I."/>
        </authorList>
    </citation>
    <scope>NUCLEOTIDE SEQUENCE</scope>
    <source>
        <strain evidence="2">CBS 480.64</strain>
    </source>
</reference>
<dbReference type="OrthoDB" id="5427780at2759"/>
<evidence type="ECO:0000313" key="2">
    <source>
        <dbReference type="EMBL" id="KAF2862796.1"/>
    </source>
</evidence>
<evidence type="ECO:0000313" key="3">
    <source>
        <dbReference type="Proteomes" id="UP000799421"/>
    </source>
</evidence>
<dbReference type="AlphaFoldDB" id="A0A6A7C5C6"/>
<dbReference type="EMBL" id="MU005964">
    <property type="protein sequence ID" value="KAF2862796.1"/>
    <property type="molecule type" value="Genomic_DNA"/>
</dbReference>
<feature type="compositionally biased region" description="Low complexity" evidence="1">
    <location>
        <begin position="212"/>
        <end position="245"/>
    </location>
</feature>
<gene>
    <name evidence="2" type="ORF">K470DRAFT_167054</name>
</gene>
<accession>A0A6A7C5C6</accession>
<feature type="compositionally biased region" description="Polar residues" evidence="1">
    <location>
        <begin position="177"/>
        <end position="206"/>
    </location>
</feature>
<feature type="compositionally biased region" description="Polar residues" evidence="1">
    <location>
        <begin position="88"/>
        <end position="108"/>
    </location>
</feature>
<name>A0A6A7C5C6_9PEZI</name>
<evidence type="ECO:0008006" key="4">
    <source>
        <dbReference type="Google" id="ProtNLM"/>
    </source>
</evidence>
<protein>
    <recommendedName>
        <fullName evidence="4">Myb-like domain-containing protein</fullName>
    </recommendedName>
</protein>
<feature type="region of interest" description="Disordered" evidence="1">
    <location>
        <begin position="88"/>
        <end position="245"/>
    </location>
</feature>
<dbReference type="Proteomes" id="UP000799421">
    <property type="component" value="Unassembled WGS sequence"/>
</dbReference>
<organism evidence="2 3">
    <name type="scientific">Piedraia hortae CBS 480.64</name>
    <dbReference type="NCBI Taxonomy" id="1314780"/>
    <lineage>
        <taxon>Eukaryota</taxon>
        <taxon>Fungi</taxon>
        <taxon>Dikarya</taxon>
        <taxon>Ascomycota</taxon>
        <taxon>Pezizomycotina</taxon>
        <taxon>Dothideomycetes</taxon>
        <taxon>Dothideomycetidae</taxon>
        <taxon>Capnodiales</taxon>
        <taxon>Piedraiaceae</taxon>
        <taxon>Piedraia</taxon>
    </lineage>
</organism>
<keyword evidence="3" id="KW-1185">Reference proteome</keyword>
<proteinExistence type="predicted"/>
<evidence type="ECO:0000256" key="1">
    <source>
        <dbReference type="SAM" id="MobiDB-lite"/>
    </source>
</evidence>